<feature type="transmembrane region" description="Helical" evidence="1">
    <location>
        <begin position="132"/>
        <end position="153"/>
    </location>
</feature>
<keyword evidence="1" id="KW-0812">Transmembrane</keyword>
<dbReference type="EMBL" id="AP008218">
    <property type="protein sequence ID" value="BAH95600.1"/>
    <property type="molecule type" value="Genomic_DNA"/>
</dbReference>
<reference evidence="2 3" key="1">
    <citation type="journal article" date="2005" name="Nature">
        <title>The map-based sequence of the rice genome.</title>
        <authorList>
            <consortium name="International rice genome sequencing project (IRGSP)"/>
            <person name="Matsumoto T."/>
            <person name="Wu J."/>
            <person name="Kanamori H."/>
            <person name="Katayose Y."/>
            <person name="Fujisawa M."/>
            <person name="Namiki N."/>
            <person name="Mizuno H."/>
            <person name="Yamamoto K."/>
            <person name="Antonio B.A."/>
            <person name="Baba T."/>
            <person name="Sakata K."/>
            <person name="Nagamura Y."/>
            <person name="Aoki H."/>
            <person name="Arikawa K."/>
            <person name="Arita K."/>
            <person name="Bito T."/>
            <person name="Chiden Y."/>
            <person name="Fujitsuka N."/>
            <person name="Fukunaka R."/>
            <person name="Hamada M."/>
            <person name="Harada C."/>
            <person name="Hayashi A."/>
            <person name="Hijishita S."/>
            <person name="Honda M."/>
            <person name="Hosokawa S."/>
            <person name="Ichikawa Y."/>
            <person name="Idonuma A."/>
            <person name="Iijima M."/>
            <person name="Ikeda M."/>
            <person name="Ikeno M."/>
            <person name="Ito K."/>
            <person name="Ito S."/>
            <person name="Ito T."/>
            <person name="Ito Y."/>
            <person name="Ito Y."/>
            <person name="Iwabuchi A."/>
            <person name="Kamiya K."/>
            <person name="Karasawa W."/>
            <person name="Kurita K."/>
            <person name="Katagiri S."/>
            <person name="Kikuta A."/>
            <person name="Kobayashi H."/>
            <person name="Kobayashi N."/>
            <person name="Machita K."/>
            <person name="Maehara T."/>
            <person name="Masukawa M."/>
            <person name="Mizubayashi T."/>
            <person name="Mukai Y."/>
            <person name="Nagasaki H."/>
            <person name="Nagata Y."/>
            <person name="Naito S."/>
            <person name="Nakashima M."/>
            <person name="Nakama Y."/>
            <person name="Nakamichi Y."/>
            <person name="Nakamura M."/>
            <person name="Meguro A."/>
            <person name="Negishi M."/>
            <person name="Ohta I."/>
            <person name="Ohta T."/>
            <person name="Okamoto M."/>
            <person name="Ono N."/>
            <person name="Saji S."/>
            <person name="Sakaguchi M."/>
            <person name="Sakai K."/>
            <person name="Shibata M."/>
            <person name="Shimokawa T."/>
            <person name="Song J."/>
            <person name="Takazaki Y."/>
            <person name="Terasawa K."/>
            <person name="Tsugane M."/>
            <person name="Tsuji K."/>
            <person name="Ueda S."/>
            <person name="Waki K."/>
            <person name="Yamagata H."/>
            <person name="Yamamoto M."/>
            <person name="Yamamoto S."/>
            <person name="Yamane H."/>
            <person name="Yoshiki S."/>
            <person name="Yoshihara R."/>
            <person name="Yukawa K."/>
            <person name="Zhong H."/>
            <person name="Yano M."/>
            <person name="Yuan Q."/>
            <person name="Ouyang S."/>
            <person name="Liu J."/>
            <person name="Jones K.M."/>
            <person name="Gansberger K."/>
            <person name="Moffat K."/>
            <person name="Hill J."/>
            <person name="Bera J."/>
            <person name="Fadrosh D."/>
            <person name="Jin S."/>
            <person name="Johri S."/>
            <person name="Kim M."/>
            <person name="Overton L."/>
            <person name="Reardon M."/>
            <person name="Tsitrin T."/>
            <person name="Vuong H."/>
            <person name="Weaver B."/>
            <person name="Ciecko A."/>
            <person name="Tallon L."/>
            <person name="Jackson J."/>
            <person name="Pai G."/>
            <person name="Aken S.V."/>
            <person name="Utterback T."/>
            <person name="Reidmuller S."/>
            <person name="Feldblyum T."/>
            <person name="Hsiao J."/>
            <person name="Zismann V."/>
            <person name="Iobst S."/>
            <person name="de Vazeille A.R."/>
            <person name="Buell C.R."/>
            <person name="Ying K."/>
            <person name="Li Y."/>
            <person name="Lu T."/>
            <person name="Huang Y."/>
            <person name="Zhao Q."/>
            <person name="Feng Q."/>
            <person name="Zhang L."/>
            <person name="Zhu J."/>
            <person name="Weng Q."/>
            <person name="Mu J."/>
            <person name="Lu Y."/>
            <person name="Fan D."/>
            <person name="Liu Y."/>
            <person name="Guan J."/>
            <person name="Zhang Y."/>
            <person name="Yu S."/>
            <person name="Liu X."/>
            <person name="Zhang Y."/>
            <person name="Hong G."/>
            <person name="Han B."/>
            <person name="Choisne N."/>
            <person name="Demange N."/>
            <person name="Orjeda G."/>
            <person name="Samain S."/>
            <person name="Cattolico L."/>
            <person name="Pelletier E."/>
            <person name="Couloux A."/>
            <person name="Segurens B."/>
            <person name="Wincker P."/>
            <person name="D'Hont A."/>
            <person name="Scarpelli C."/>
            <person name="Weissenbach J."/>
            <person name="Salanoubat M."/>
            <person name="Quetier F."/>
            <person name="Yu Y."/>
            <person name="Kim H.R."/>
            <person name="Rambo T."/>
            <person name="Currie J."/>
            <person name="Collura K."/>
            <person name="Luo M."/>
            <person name="Yang T."/>
            <person name="Ammiraju J.S.S."/>
            <person name="Engler F."/>
            <person name="Soderlund C."/>
            <person name="Wing R.A."/>
            <person name="Palmer L.E."/>
            <person name="de la Bastide M."/>
            <person name="Spiegel L."/>
            <person name="Nascimento L."/>
            <person name="Zutavern T."/>
            <person name="O'Shaughnessy A."/>
            <person name="Dike S."/>
            <person name="Dedhia N."/>
            <person name="Preston R."/>
            <person name="Balija V."/>
            <person name="McCombie W.R."/>
            <person name="Chow T."/>
            <person name="Chen H."/>
            <person name="Chung M."/>
            <person name="Chen C."/>
            <person name="Shaw J."/>
            <person name="Wu H."/>
            <person name="Hsiao K."/>
            <person name="Chao Y."/>
            <person name="Chu M."/>
            <person name="Cheng C."/>
            <person name="Hour A."/>
            <person name="Lee P."/>
            <person name="Lin S."/>
            <person name="Lin Y."/>
            <person name="Liou J."/>
            <person name="Liu S."/>
            <person name="Hsing Y."/>
            <person name="Raghuvanshi S."/>
            <person name="Mohanty A."/>
            <person name="Bharti A.K."/>
            <person name="Gaur A."/>
            <person name="Gupta V."/>
            <person name="Kumar D."/>
            <person name="Ravi V."/>
            <person name="Vij S."/>
            <person name="Kapur A."/>
            <person name="Khurana P."/>
            <person name="Khurana P."/>
            <person name="Khurana J.P."/>
            <person name="Tyagi A.K."/>
            <person name="Gaikwad K."/>
            <person name="Singh A."/>
            <person name="Dalal V."/>
            <person name="Srivastava S."/>
            <person name="Dixit A."/>
            <person name="Pal A.K."/>
            <person name="Ghazi I.A."/>
            <person name="Yadav M."/>
            <person name="Pandit A."/>
            <person name="Bhargava A."/>
            <person name="Sureshbabu K."/>
            <person name="Batra K."/>
            <person name="Sharma T.R."/>
            <person name="Mohapatra T."/>
            <person name="Singh N.K."/>
            <person name="Messing J."/>
            <person name="Nelson A.B."/>
            <person name="Fuks G."/>
            <person name="Kavchok S."/>
            <person name="Keizer G."/>
            <person name="Linton E."/>
            <person name="Llaca V."/>
            <person name="Song R."/>
            <person name="Tanyolac B."/>
            <person name="Young S."/>
            <person name="Ho-Il K."/>
            <person name="Hahn J.H."/>
            <person name="Sangsakoo G."/>
            <person name="Vanavichit A."/>
            <person name="de Mattos Luiz.A.T."/>
            <person name="Zimmer P.D."/>
            <person name="Malone G."/>
            <person name="Dellagostin O."/>
            <person name="de Oliveira A.C."/>
            <person name="Bevan M."/>
            <person name="Bancroft I."/>
            <person name="Minx P."/>
            <person name="Cordum H."/>
            <person name="Wilson R."/>
            <person name="Cheng Z."/>
            <person name="Jin W."/>
            <person name="Jiang J."/>
            <person name="Leong S.A."/>
            <person name="Iwama H."/>
            <person name="Gojobori T."/>
            <person name="Itoh T."/>
            <person name="Niimura Y."/>
            <person name="Fujii Y."/>
            <person name="Habara T."/>
            <person name="Sakai H."/>
            <person name="Sato Y."/>
            <person name="Wilson G."/>
            <person name="Kumar K."/>
            <person name="McCouch S."/>
            <person name="Juretic N."/>
            <person name="Hoen D."/>
            <person name="Wright S."/>
            <person name="Bruskiewich R."/>
            <person name="Bureau T."/>
            <person name="Miyao A."/>
            <person name="Hirochika H."/>
            <person name="Nishikawa T."/>
            <person name="Kadowaki K."/>
            <person name="Sugiura M."/>
            <person name="Burr B."/>
            <person name="Sasaki T."/>
        </authorList>
    </citation>
    <scope>NUCLEOTIDE SEQUENCE [LARGE SCALE GENOMIC DNA]</scope>
    <source>
        <strain evidence="3">cv. Nipponbare</strain>
    </source>
</reference>
<evidence type="ECO:0000256" key="1">
    <source>
        <dbReference type="SAM" id="Phobius"/>
    </source>
</evidence>
<keyword evidence="1" id="KW-1133">Transmembrane helix</keyword>
<proteinExistence type="predicted"/>
<gene>
    <name evidence="2" type="ordered locus">Os12g0250700</name>
</gene>
<dbReference type="AlphaFoldDB" id="C7JA31"/>
<dbReference type="Proteomes" id="UP000000763">
    <property type="component" value="Chromosome 12"/>
</dbReference>
<protein>
    <submittedName>
        <fullName evidence="2">Os12g0250700 protein</fullName>
    </submittedName>
</protein>
<accession>C7JA31</accession>
<evidence type="ECO:0000313" key="3">
    <source>
        <dbReference type="Proteomes" id="UP000000763"/>
    </source>
</evidence>
<name>C7JA31_ORYSJ</name>
<dbReference type="KEGG" id="dosa:Os12g0250700"/>
<organism evidence="2 3">
    <name type="scientific">Oryza sativa subsp. japonica</name>
    <name type="common">Rice</name>
    <dbReference type="NCBI Taxonomy" id="39947"/>
    <lineage>
        <taxon>Eukaryota</taxon>
        <taxon>Viridiplantae</taxon>
        <taxon>Streptophyta</taxon>
        <taxon>Embryophyta</taxon>
        <taxon>Tracheophyta</taxon>
        <taxon>Spermatophyta</taxon>
        <taxon>Magnoliopsida</taxon>
        <taxon>Liliopsida</taxon>
        <taxon>Poales</taxon>
        <taxon>Poaceae</taxon>
        <taxon>BOP clade</taxon>
        <taxon>Oryzoideae</taxon>
        <taxon>Oryzeae</taxon>
        <taxon>Oryzinae</taxon>
        <taxon>Oryza</taxon>
        <taxon>Oryza sativa</taxon>
    </lineage>
</organism>
<evidence type="ECO:0000313" key="2">
    <source>
        <dbReference type="EMBL" id="BAH95600.1"/>
    </source>
</evidence>
<sequence length="155" mass="17622">MVVKPWAHAPSSPQHDHFLQESTMAARKEAAHGFTSAAAWPDARIGGRRCRRQASILPARLLHHFVIVSLALLCSCFLLVGLVSTSFLCSPFQHHLKTGGDLAERAVGRCSSNVQRMFSCIYIFWVRLMCKFYIRTTIHYPLSQFVFLVYFLAFF</sequence>
<reference evidence="3" key="2">
    <citation type="journal article" date="2008" name="Nucleic Acids Res.">
        <title>The rice annotation project database (RAP-DB): 2008 update.</title>
        <authorList>
            <consortium name="The rice annotation project (RAP)"/>
        </authorList>
    </citation>
    <scope>GENOME REANNOTATION</scope>
    <source>
        <strain evidence="3">cv. Nipponbare</strain>
    </source>
</reference>
<feature type="transmembrane region" description="Helical" evidence="1">
    <location>
        <begin position="61"/>
        <end position="83"/>
    </location>
</feature>
<keyword evidence="1" id="KW-0472">Membrane</keyword>